<dbReference type="GO" id="GO:0006508">
    <property type="term" value="P:proteolysis"/>
    <property type="evidence" value="ECO:0007669"/>
    <property type="project" value="InterPro"/>
</dbReference>
<keyword evidence="5" id="KW-0547">Nucleotide-binding</keyword>
<dbReference type="OrthoDB" id="6828292at2"/>
<keyword evidence="7 9" id="KW-1133">Transmembrane helix</keyword>
<evidence type="ECO:0000313" key="10">
    <source>
        <dbReference type="EMBL" id="PYD39912.1"/>
    </source>
</evidence>
<dbReference type="Proteomes" id="UP000248196">
    <property type="component" value="Unassembled WGS sequence"/>
</dbReference>
<dbReference type="AlphaFoldDB" id="A0A318P5X6"/>
<dbReference type="PROSITE" id="PS50893">
    <property type="entry name" value="ABC_TRANSPORTER_2"/>
    <property type="match status" value="1"/>
</dbReference>
<dbReference type="Gene3D" id="3.40.50.300">
    <property type="entry name" value="P-loop containing nucleotide triphosphate hydrolases"/>
    <property type="match status" value="1"/>
</dbReference>
<dbReference type="PROSITE" id="PS50990">
    <property type="entry name" value="PEPTIDASE_C39"/>
    <property type="match status" value="1"/>
</dbReference>
<evidence type="ECO:0000256" key="9">
    <source>
        <dbReference type="SAM" id="Phobius"/>
    </source>
</evidence>
<feature type="transmembrane region" description="Helical" evidence="9">
    <location>
        <begin position="389"/>
        <end position="410"/>
    </location>
</feature>
<keyword evidence="6" id="KW-0067">ATP-binding</keyword>
<dbReference type="PANTHER" id="PTHR24221">
    <property type="entry name" value="ATP-BINDING CASSETTE SUB-FAMILY B"/>
    <property type="match status" value="1"/>
</dbReference>
<evidence type="ECO:0000313" key="11">
    <source>
        <dbReference type="Proteomes" id="UP000248196"/>
    </source>
</evidence>
<evidence type="ECO:0000256" key="1">
    <source>
        <dbReference type="ARBA" id="ARBA00004651"/>
    </source>
</evidence>
<dbReference type="InterPro" id="IPR017871">
    <property type="entry name" value="ABC_transporter-like_CS"/>
</dbReference>
<keyword evidence="2" id="KW-0813">Transport</keyword>
<feature type="transmembrane region" description="Helical" evidence="9">
    <location>
        <begin position="311"/>
        <end position="331"/>
    </location>
</feature>
<dbReference type="Pfam" id="PF03412">
    <property type="entry name" value="Peptidase_C39"/>
    <property type="match status" value="1"/>
</dbReference>
<dbReference type="RefSeq" id="WP_004944116.1">
    <property type="nucleotide sequence ID" value="NZ_CP185735.1"/>
</dbReference>
<dbReference type="PROSITE" id="PS50929">
    <property type="entry name" value="ABC_TM1F"/>
    <property type="match status" value="1"/>
</dbReference>
<evidence type="ECO:0000256" key="2">
    <source>
        <dbReference type="ARBA" id="ARBA00022448"/>
    </source>
</evidence>
<dbReference type="Pfam" id="PF00005">
    <property type="entry name" value="ABC_tran"/>
    <property type="match status" value="1"/>
</dbReference>
<dbReference type="SMART" id="SM00382">
    <property type="entry name" value="AAA"/>
    <property type="match status" value="1"/>
</dbReference>
<dbReference type="GO" id="GO:0140359">
    <property type="term" value="F:ABC-type transporter activity"/>
    <property type="evidence" value="ECO:0007669"/>
    <property type="project" value="InterPro"/>
</dbReference>
<name>A0A318P5X6_SERPL</name>
<evidence type="ECO:0000256" key="5">
    <source>
        <dbReference type="ARBA" id="ARBA00022741"/>
    </source>
</evidence>
<evidence type="ECO:0000256" key="8">
    <source>
        <dbReference type="ARBA" id="ARBA00023136"/>
    </source>
</evidence>
<dbReference type="InterPro" id="IPR003439">
    <property type="entry name" value="ABC_transporter-like_ATP-bd"/>
</dbReference>
<feature type="transmembrane region" description="Helical" evidence="9">
    <location>
        <begin position="202"/>
        <end position="224"/>
    </location>
</feature>
<evidence type="ECO:0000256" key="6">
    <source>
        <dbReference type="ARBA" id="ARBA00022840"/>
    </source>
</evidence>
<comment type="caution">
    <text evidence="10">The sequence shown here is derived from an EMBL/GenBank/DDBJ whole genome shotgun (WGS) entry which is preliminary data.</text>
</comment>
<dbReference type="InterPro" id="IPR036640">
    <property type="entry name" value="ABC1_TM_sf"/>
</dbReference>
<reference evidence="10 11" key="1">
    <citation type="submission" date="2017-11" db="EMBL/GenBank/DDBJ databases">
        <title>Genome sequence of the oocydin A producing rhizobacterium Serratia plymuthica 4Rx5.</title>
        <authorList>
            <person name="Matilla M.A."/>
            <person name="Udaondo Z."/>
            <person name="Salmond G.P.C."/>
        </authorList>
    </citation>
    <scope>NUCLEOTIDE SEQUENCE [LARGE SCALE GENOMIC DNA]</scope>
    <source>
        <strain evidence="10 11">4Rx5</strain>
    </source>
</reference>
<feature type="transmembrane region" description="Helical" evidence="9">
    <location>
        <begin position="169"/>
        <end position="190"/>
    </location>
</feature>
<keyword evidence="8 9" id="KW-0472">Membrane</keyword>
<dbReference type="Gene3D" id="3.90.70.10">
    <property type="entry name" value="Cysteine proteinases"/>
    <property type="match status" value="1"/>
</dbReference>
<dbReference type="GO" id="GO:0008233">
    <property type="term" value="F:peptidase activity"/>
    <property type="evidence" value="ECO:0007669"/>
    <property type="project" value="InterPro"/>
</dbReference>
<dbReference type="SUPFAM" id="SSF52540">
    <property type="entry name" value="P-loop containing nucleoside triphosphate hydrolases"/>
    <property type="match status" value="1"/>
</dbReference>
<comment type="subcellular location">
    <subcellularLocation>
        <location evidence="1">Cell membrane</location>
        <topology evidence="1">Multi-pass membrane protein</topology>
    </subcellularLocation>
</comment>
<dbReference type="PROSITE" id="PS00211">
    <property type="entry name" value="ABC_TRANSPORTER_1"/>
    <property type="match status" value="1"/>
</dbReference>
<dbReference type="InterPro" id="IPR011527">
    <property type="entry name" value="ABC1_TM_dom"/>
</dbReference>
<dbReference type="PANTHER" id="PTHR24221:SF606">
    <property type="entry name" value="COLICIN V SECRETION-PROCESSING ATP-BINDING PROTEIN"/>
    <property type="match status" value="1"/>
</dbReference>
<evidence type="ECO:0000256" key="3">
    <source>
        <dbReference type="ARBA" id="ARBA00022475"/>
    </source>
</evidence>
<dbReference type="SUPFAM" id="SSF90123">
    <property type="entry name" value="ABC transporter transmembrane region"/>
    <property type="match status" value="1"/>
</dbReference>
<evidence type="ECO:0000256" key="7">
    <source>
        <dbReference type="ARBA" id="ARBA00022989"/>
    </source>
</evidence>
<dbReference type="InterPro" id="IPR027417">
    <property type="entry name" value="P-loop_NTPase"/>
</dbReference>
<dbReference type="InterPro" id="IPR005074">
    <property type="entry name" value="Peptidase_C39"/>
</dbReference>
<dbReference type="InterPro" id="IPR003593">
    <property type="entry name" value="AAA+_ATPase"/>
</dbReference>
<protein>
    <submittedName>
        <fullName evidence="10">Peptidase C39</fullName>
    </submittedName>
</protein>
<dbReference type="GO" id="GO:0005886">
    <property type="term" value="C:plasma membrane"/>
    <property type="evidence" value="ECO:0007669"/>
    <property type="project" value="UniProtKB-SubCell"/>
</dbReference>
<dbReference type="EMBL" id="PESE01000001">
    <property type="protein sequence ID" value="PYD39912.1"/>
    <property type="molecule type" value="Genomic_DNA"/>
</dbReference>
<accession>A0A318P5X6</accession>
<dbReference type="GO" id="GO:0005524">
    <property type="term" value="F:ATP binding"/>
    <property type="evidence" value="ECO:0007669"/>
    <property type="project" value="UniProtKB-KW"/>
</dbReference>
<organism evidence="10 11">
    <name type="scientific">Serratia plymuthica</name>
    <dbReference type="NCBI Taxonomy" id="82996"/>
    <lineage>
        <taxon>Bacteria</taxon>
        <taxon>Pseudomonadati</taxon>
        <taxon>Pseudomonadota</taxon>
        <taxon>Gammaproteobacteria</taxon>
        <taxon>Enterobacterales</taxon>
        <taxon>Yersiniaceae</taxon>
        <taxon>Serratia</taxon>
    </lineage>
</organism>
<evidence type="ECO:0000256" key="4">
    <source>
        <dbReference type="ARBA" id="ARBA00022692"/>
    </source>
</evidence>
<proteinExistence type="predicted"/>
<dbReference type="Gene3D" id="1.20.1560.10">
    <property type="entry name" value="ABC transporter type 1, transmembrane domain"/>
    <property type="match status" value="1"/>
</dbReference>
<dbReference type="Pfam" id="PF00664">
    <property type="entry name" value="ABC_membrane"/>
    <property type="match status" value="1"/>
</dbReference>
<dbReference type="FunFam" id="3.40.50.300:FF:000299">
    <property type="entry name" value="ABC transporter ATP-binding protein/permease"/>
    <property type="match status" value="1"/>
</dbReference>
<keyword evidence="4 9" id="KW-0812">Transmembrane</keyword>
<dbReference type="GO" id="GO:0034040">
    <property type="term" value="F:ATPase-coupled lipid transmembrane transporter activity"/>
    <property type="evidence" value="ECO:0007669"/>
    <property type="project" value="TreeGrafter"/>
</dbReference>
<dbReference type="InterPro" id="IPR039421">
    <property type="entry name" value="Type_1_exporter"/>
</dbReference>
<dbReference type="GO" id="GO:0016887">
    <property type="term" value="F:ATP hydrolysis activity"/>
    <property type="evidence" value="ECO:0007669"/>
    <property type="project" value="InterPro"/>
</dbReference>
<gene>
    <name evidence="10" type="ORF">CT690_01090</name>
</gene>
<dbReference type="CDD" id="cd18567">
    <property type="entry name" value="ABC_6TM_CvaB_RaxB_like"/>
    <property type="match status" value="1"/>
</dbReference>
<sequence length="711" mass="78764">MDVTEMINWGWRKRLPLIRQTESAECGVACLAMIAGWHGHRVDMRTLRAECHVSQLGMTFSQLMACAEGLNLSGRVIRLELDELHLLAVPCILYWDMNHFTVLRRVRGKTLELHDPARGLLKMTLQEANRHFTGIAMELTPTHRFETRDRREKIRLTTLIGKTHGLKPALARIFCFAVALEVLALLGPLINQLVIDEVLVALDASLLTLIVIAMLLMTGIQMLLELARQWATLTMAVNFNMQWTANVFHHLLRLPIGWFEARNMGDISAKFDAVDTIQDTLTTTLLEAFLDVLLVVGTLSMMFFYSAKLTLVALAAAAVYGLLRLCWFSTLRKAAQDSWNAGTEESSHFLESLRGVLSLRVNGALMPRESAWRNLNVARRNAQLRESKLMMVYGIMQTVIGSLVAAAVLWLGAGSVLAGEFSVGMLVAYMSFQGRFSASINGLIDKAVAYRMLDVYNERLADIVLTPREGATALQAGNKGPAYPAGDWPPDLPVLSLEQVSFKYAGTEREILSQVSLDIMPGEVVALVGASGSGKTTLAKLVLGLYPLSGGVIRTLGLEHRRTDYQQIRQHIGAVLQEDQLFRGSIADNITFFSPKMDSEKLGECARLAQLDRDIEQLPMGYQTLISEMGGTLSSGQKQRLLLARALYKEPKLLILDEATSHLDVANEMLVSRTLRQLGLPILLIAHRPETIASADRVIELTAGRLRTLGL</sequence>
<keyword evidence="3" id="KW-1003">Cell membrane</keyword>
<feature type="transmembrane region" description="Helical" evidence="9">
    <location>
        <begin position="288"/>
        <end position="305"/>
    </location>
</feature>